<dbReference type="GO" id="GO:0022857">
    <property type="term" value="F:transmembrane transporter activity"/>
    <property type="evidence" value="ECO:0007669"/>
    <property type="project" value="InterPro"/>
</dbReference>
<comment type="caution">
    <text evidence="9">The sequence shown here is derived from an EMBL/GenBank/DDBJ whole genome shotgun (WGS) entry which is preliminary data.</text>
</comment>
<feature type="transmembrane region" description="Helical" evidence="7">
    <location>
        <begin position="12"/>
        <end position="36"/>
    </location>
</feature>
<dbReference type="InterPro" id="IPR010290">
    <property type="entry name" value="TM_effector"/>
</dbReference>
<dbReference type="CDD" id="cd06173">
    <property type="entry name" value="MFS_MefA_like"/>
    <property type="match status" value="1"/>
</dbReference>
<feature type="transmembrane region" description="Helical" evidence="7">
    <location>
        <begin position="371"/>
        <end position="391"/>
    </location>
</feature>
<reference evidence="9 10" key="1">
    <citation type="journal article" date="2014" name="Int. J. Syst. Evol. Microbiol.">
        <title>Complete genome sequence of Corynebacterium casei LMG S-19264T (=DSM 44701T), isolated from a smear-ripened cheese.</title>
        <authorList>
            <consortium name="US DOE Joint Genome Institute (JGI-PGF)"/>
            <person name="Walter F."/>
            <person name="Albersmeier A."/>
            <person name="Kalinowski J."/>
            <person name="Ruckert C."/>
        </authorList>
    </citation>
    <scope>NUCLEOTIDE SEQUENCE [LARGE SCALE GENOMIC DNA]</scope>
    <source>
        <strain evidence="9 10">CGMCC 1.16330</strain>
    </source>
</reference>
<dbReference type="InterPro" id="IPR036259">
    <property type="entry name" value="MFS_trans_sf"/>
</dbReference>
<evidence type="ECO:0000256" key="2">
    <source>
        <dbReference type="ARBA" id="ARBA00022448"/>
    </source>
</evidence>
<evidence type="ECO:0000256" key="6">
    <source>
        <dbReference type="ARBA" id="ARBA00023136"/>
    </source>
</evidence>
<dbReference type="PANTHER" id="PTHR23513:SF11">
    <property type="entry name" value="STAPHYLOFERRIN A TRANSPORTER"/>
    <property type="match status" value="1"/>
</dbReference>
<accession>A0A8J3EA51</accession>
<dbReference type="GO" id="GO:0005886">
    <property type="term" value="C:plasma membrane"/>
    <property type="evidence" value="ECO:0007669"/>
    <property type="project" value="UniProtKB-SubCell"/>
</dbReference>
<keyword evidence="6 7" id="KW-0472">Membrane</keyword>
<dbReference type="SUPFAM" id="SSF103473">
    <property type="entry name" value="MFS general substrate transporter"/>
    <property type="match status" value="1"/>
</dbReference>
<gene>
    <name evidence="9" type="ORF">GCM10010964_08160</name>
</gene>
<evidence type="ECO:0000259" key="8">
    <source>
        <dbReference type="PROSITE" id="PS50850"/>
    </source>
</evidence>
<comment type="subcellular location">
    <subcellularLocation>
        <location evidence="1">Cell membrane</location>
        <topology evidence="1">Multi-pass membrane protein</topology>
    </subcellularLocation>
</comment>
<feature type="domain" description="Major facilitator superfamily (MFS) profile" evidence="8">
    <location>
        <begin position="1"/>
        <end position="396"/>
    </location>
</feature>
<feature type="transmembrane region" description="Helical" evidence="7">
    <location>
        <begin position="159"/>
        <end position="187"/>
    </location>
</feature>
<keyword evidence="5 7" id="KW-1133">Transmembrane helix</keyword>
<keyword evidence="3" id="KW-1003">Cell membrane</keyword>
<evidence type="ECO:0000256" key="4">
    <source>
        <dbReference type="ARBA" id="ARBA00022692"/>
    </source>
</evidence>
<evidence type="ECO:0000256" key="5">
    <source>
        <dbReference type="ARBA" id="ARBA00022989"/>
    </source>
</evidence>
<evidence type="ECO:0000256" key="1">
    <source>
        <dbReference type="ARBA" id="ARBA00004651"/>
    </source>
</evidence>
<keyword evidence="4 7" id="KW-0812">Transmembrane</keyword>
<keyword evidence="2" id="KW-0813">Transport</keyword>
<feature type="transmembrane region" description="Helical" evidence="7">
    <location>
        <begin position="307"/>
        <end position="332"/>
    </location>
</feature>
<dbReference type="PANTHER" id="PTHR23513">
    <property type="entry name" value="INTEGRAL MEMBRANE EFFLUX PROTEIN-RELATED"/>
    <property type="match status" value="1"/>
</dbReference>
<evidence type="ECO:0000256" key="3">
    <source>
        <dbReference type="ARBA" id="ARBA00022475"/>
    </source>
</evidence>
<proteinExistence type="predicted"/>
<protein>
    <submittedName>
        <fullName evidence="9">MFS transporter</fullName>
    </submittedName>
</protein>
<keyword evidence="10" id="KW-1185">Reference proteome</keyword>
<organism evidence="9 10">
    <name type="scientific">Caldovatus sediminis</name>
    <dbReference type="NCBI Taxonomy" id="2041189"/>
    <lineage>
        <taxon>Bacteria</taxon>
        <taxon>Pseudomonadati</taxon>
        <taxon>Pseudomonadota</taxon>
        <taxon>Alphaproteobacteria</taxon>
        <taxon>Acetobacterales</taxon>
        <taxon>Roseomonadaceae</taxon>
        <taxon>Caldovatus</taxon>
    </lineage>
</organism>
<feature type="transmembrane region" description="Helical" evidence="7">
    <location>
        <begin position="218"/>
        <end position="242"/>
    </location>
</feature>
<dbReference type="InterPro" id="IPR020846">
    <property type="entry name" value="MFS_dom"/>
</dbReference>
<dbReference type="Pfam" id="PF05977">
    <property type="entry name" value="MFS_3"/>
    <property type="match status" value="1"/>
</dbReference>
<evidence type="ECO:0000256" key="7">
    <source>
        <dbReference type="SAM" id="Phobius"/>
    </source>
</evidence>
<feature type="transmembrane region" description="Helical" evidence="7">
    <location>
        <begin position="344"/>
        <end position="365"/>
    </location>
</feature>
<dbReference type="EMBL" id="BMKS01000002">
    <property type="protein sequence ID" value="GGG22338.1"/>
    <property type="molecule type" value="Genomic_DNA"/>
</dbReference>
<evidence type="ECO:0000313" key="9">
    <source>
        <dbReference type="EMBL" id="GGG22338.1"/>
    </source>
</evidence>
<dbReference type="Proteomes" id="UP000597507">
    <property type="component" value="Unassembled WGS sequence"/>
</dbReference>
<dbReference type="Gene3D" id="1.20.1250.20">
    <property type="entry name" value="MFS general substrate transporter like domains"/>
    <property type="match status" value="1"/>
</dbReference>
<dbReference type="PROSITE" id="PS50850">
    <property type="entry name" value="MFS"/>
    <property type="match status" value="1"/>
</dbReference>
<sequence length="402" mass="40430">MRRLLATPDYLRLWAAGGLANSMRWVEILVAGIFTFEATGSALAVALVQMARAAPMLLAGAFTGAVAEALDRRRILLAGQAAVATGAFAVAALAATGRLQVWHLAASGLVAGVVWAGEHSVRRRMVAEAAGGESVVAAIALDTTTASTTRLVGPLLGGLAYGTIGVAAAFAIAGAVYLAAFALVLAVRHTQERRPLRPRALLADIADAARIARRHPTLLATLGVTVAMNVFAFSHTGVLPAFGRAAFDATPFQIGLLAAAEPVGALAGGLLIASGRHRSRLGAGALVLGSGLYMATLIAAAGSPALWLALAVLAIGGLGTALFASLQTSLALTEAPPEARSRMLGLITTCIGTGPIGVLAVGLLAEALGAPAAIALMAACGIVLLAVVWAATARMRGAADRG</sequence>
<name>A0A8J3EA51_9PROT</name>
<feature type="transmembrane region" description="Helical" evidence="7">
    <location>
        <begin position="281"/>
        <end position="301"/>
    </location>
</feature>
<feature type="transmembrane region" description="Helical" evidence="7">
    <location>
        <begin position="75"/>
        <end position="95"/>
    </location>
</feature>
<dbReference type="AlphaFoldDB" id="A0A8J3EA51"/>
<feature type="transmembrane region" description="Helical" evidence="7">
    <location>
        <begin position="254"/>
        <end position="274"/>
    </location>
</feature>
<evidence type="ECO:0000313" key="10">
    <source>
        <dbReference type="Proteomes" id="UP000597507"/>
    </source>
</evidence>